<dbReference type="Proteomes" id="UP000306102">
    <property type="component" value="Unassembled WGS sequence"/>
</dbReference>
<organism evidence="3 4">
    <name type="scientific">Camellia sinensis var. sinensis</name>
    <name type="common">China tea</name>
    <dbReference type="NCBI Taxonomy" id="542762"/>
    <lineage>
        <taxon>Eukaryota</taxon>
        <taxon>Viridiplantae</taxon>
        <taxon>Streptophyta</taxon>
        <taxon>Embryophyta</taxon>
        <taxon>Tracheophyta</taxon>
        <taxon>Spermatophyta</taxon>
        <taxon>Magnoliopsida</taxon>
        <taxon>eudicotyledons</taxon>
        <taxon>Gunneridae</taxon>
        <taxon>Pentapetalae</taxon>
        <taxon>asterids</taxon>
        <taxon>Ericales</taxon>
        <taxon>Theaceae</taxon>
        <taxon>Camellia</taxon>
    </lineage>
</organism>
<keyword evidence="4" id="KW-1185">Reference proteome</keyword>
<reference evidence="3 4" key="1">
    <citation type="journal article" date="2018" name="Proc. Natl. Acad. Sci. U.S.A.">
        <title>Draft genome sequence of Camellia sinensis var. sinensis provides insights into the evolution of the tea genome and tea quality.</title>
        <authorList>
            <person name="Wei C."/>
            <person name="Yang H."/>
            <person name="Wang S."/>
            <person name="Zhao J."/>
            <person name="Liu C."/>
            <person name="Gao L."/>
            <person name="Xia E."/>
            <person name="Lu Y."/>
            <person name="Tai Y."/>
            <person name="She G."/>
            <person name="Sun J."/>
            <person name="Cao H."/>
            <person name="Tong W."/>
            <person name="Gao Q."/>
            <person name="Li Y."/>
            <person name="Deng W."/>
            <person name="Jiang X."/>
            <person name="Wang W."/>
            <person name="Chen Q."/>
            <person name="Zhang S."/>
            <person name="Li H."/>
            <person name="Wu J."/>
            <person name="Wang P."/>
            <person name="Li P."/>
            <person name="Shi C."/>
            <person name="Zheng F."/>
            <person name="Jian J."/>
            <person name="Huang B."/>
            <person name="Shan D."/>
            <person name="Shi M."/>
            <person name="Fang C."/>
            <person name="Yue Y."/>
            <person name="Li F."/>
            <person name="Li D."/>
            <person name="Wei S."/>
            <person name="Han B."/>
            <person name="Jiang C."/>
            <person name="Yin Y."/>
            <person name="Xia T."/>
            <person name="Zhang Z."/>
            <person name="Bennetzen J.L."/>
            <person name="Zhao S."/>
            <person name="Wan X."/>
        </authorList>
    </citation>
    <scope>NUCLEOTIDE SEQUENCE [LARGE SCALE GENOMIC DNA]</scope>
    <source>
        <strain evidence="4">cv. Shuchazao</strain>
        <tissue evidence="3">Leaf</tissue>
    </source>
</reference>
<feature type="region of interest" description="Disordered" evidence="2">
    <location>
        <begin position="19"/>
        <end position="53"/>
    </location>
</feature>
<evidence type="ECO:0000313" key="3">
    <source>
        <dbReference type="EMBL" id="THG03276.1"/>
    </source>
</evidence>
<dbReference type="STRING" id="542762.A0A4S4DME2"/>
<comment type="caution">
    <text evidence="3">The sequence shown here is derived from an EMBL/GenBank/DDBJ whole genome shotgun (WGS) entry which is preliminary data.</text>
</comment>
<name>A0A4S4DME2_CAMSN</name>
<evidence type="ECO:0000256" key="1">
    <source>
        <dbReference type="SAM" id="Coils"/>
    </source>
</evidence>
<dbReference type="AlphaFoldDB" id="A0A4S4DME2"/>
<evidence type="ECO:0000313" key="4">
    <source>
        <dbReference type="Proteomes" id="UP000306102"/>
    </source>
</evidence>
<evidence type="ECO:0000256" key="2">
    <source>
        <dbReference type="SAM" id="MobiDB-lite"/>
    </source>
</evidence>
<accession>A0A4S4DME2</accession>
<feature type="coiled-coil region" evidence="1">
    <location>
        <begin position="416"/>
        <end position="503"/>
    </location>
</feature>
<evidence type="ECO:0008006" key="5">
    <source>
        <dbReference type="Google" id="ProtNLM"/>
    </source>
</evidence>
<gene>
    <name evidence="3" type="ORF">TEA_028373</name>
</gene>
<keyword evidence="1" id="KW-0175">Coiled coil</keyword>
<sequence>MVTLFMLYLQMEKTTRSLKDPRYKTKARNNKKALPDEEDNLSESDNSSEVKPAKKPILIDQRIKENCGSQYRSNLRAFMMLVKEIKFRSEHLDVLRKTPFWLLFNAFITNTTATTRIRKFGDGIATIIRSYSANTKGFKLGPKIVSLRDSDICLIFGINSGSTKLNLSYAKKPNTPFIERRFKETNRLSKPLLEEALKKTVNGKKQHDVEDVARIMCLYICTTLLFATSGHTIGWVFVKYIEDLENMKSYAWSSAIRSSLISSIETTYSSPEKATGCVIALLYWICEHTTLVQPEDENVFPRFLKWDLTKLNTKMRGRSLKILKSKEVLGAELVPSKKEQKLLSGEAEQKRISGKKQLEKIERGVCSEISLFSEDSEKNGAELDDHLGSLGTLCDVAVQNLTENKVPLENEDLVKQNEAQYMIKQLAEENVELKDQNKSMVATIVMLKNQLNKLEQDRATRTKELLCTIKENEQKMLEMRTTMDVLLSEMNQLQTERDLLDEQVEEPTMQKIIQKNEDQEHCHETAGEPLKDIAVYEGLWQETARLRVKPLQTSEKKDKKTEGGKKRKVEIAQQDVSNMNQLVRNDVENMPELKKRKTEIIDVPIQICSGELFG</sequence>
<protein>
    <recommendedName>
        <fullName evidence="5">Aminotransferase-like plant mobile domain-containing protein</fullName>
    </recommendedName>
</protein>
<proteinExistence type="predicted"/>
<dbReference type="EMBL" id="SDRB02010992">
    <property type="protein sequence ID" value="THG03276.1"/>
    <property type="molecule type" value="Genomic_DNA"/>
</dbReference>